<dbReference type="InterPro" id="IPR051446">
    <property type="entry name" value="HTH_trans_reg/aminotransferase"/>
</dbReference>
<dbReference type="Gene3D" id="1.10.10.10">
    <property type="entry name" value="Winged helix-like DNA-binding domain superfamily/Winged helix DNA-binding domain"/>
    <property type="match status" value="1"/>
</dbReference>
<keyword evidence="3" id="KW-0805">Transcription regulation</keyword>
<dbReference type="CDD" id="cd07377">
    <property type="entry name" value="WHTH_GntR"/>
    <property type="match status" value="1"/>
</dbReference>
<accession>A0A266LU82</accession>
<dbReference type="EMBL" id="NQKL01000011">
    <property type="protein sequence ID" value="OZY40962.1"/>
    <property type="molecule type" value="Genomic_DNA"/>
</dbReference>
<comment type="similarity">
    <text evidence="1">In the C-terminal section; belongs to the class-I pyridoxal-phosphate-dependent aminotransferase family.</text>
</comment>
<dbReference type="Gene3D" id="3.40.640.10">
    <property type="entry name" value="Type I PLP-dependent aspartate aminotransferase-like (Major domain)"/>
    <property type="match status" value="1"/>
</dbReference>
<dbReference type="CDD" id="cd00609">
    <property type="entry name" value="AAT_like"/>
    <property type="match status" value="1"/>
</dbReference>
<evidence type="ECO:0000256" key="6">
    <source>
        <dbReference type="SAM" id="MobiDB-lite"/>
    </source>
</evidence>
<evidence type="ECO:0000313" key="9">
    <source>
        <dbReference type="Proteomes" id="UP000216113"/>
    </source>
</evidence>
<evidence type="ECO:0000313" key="8">
    <source>
        <dbReference type="EMBL" id="OZY40962.1"/>
    </source>
</evidence>
<evidence type="ECO:0000256" key="2">
    <source>
        <dbReference type="ARBA" id="ARBA00022898"/>
    </source>
</evidence>
<evidence type="ECO:0000256" key="3">
    <source>
        <dbReference type="ARBA" id="ARBA00023015"/>
    </source>
</evidence>
<dbReference type="GO" id="GO:0003677">
    <property type="term" value="F:DNA binding"/>
    <property type="evidence" value="ECO:0007669"/>
    <property type="project" value="UniProtKB-KW"/>
</dbReference>
<feature type="domain" description="HTH gntR-type" evidence="7">
    <location>
        <begin position="20"/>
        <end position="88"/>
    </location>
</feature>
<keyword evidence="4" id="KW-0238">DNA-binding</keyword>
<evidence type="ECO:0000259" key="7">
    <source>
        <dbReference type="PROSITE" id="PS50949"/>
    </source>
</evidence>
<feature type="compositionally biased region" description="Basic and acidic residues" evidence="6">
    <location>
        <begin position="89"/>
        <end position="101"/>
    </location>
</feature>
<evidence type="ECO:0000256" key="5">
    <source>
        <dbReference type="ARBA" id="ARBA00023163"/>
    </source>
</evidence>
<dbReference type="SMART" id="SM00345">
    <property type="entry name" value="HTH_GNTR"/>
    <property type="match status" value="1"/>
</dbReference>
<evidence type="ECO:0000256" key="4">
    <source>
        <dbReference type="ARBA" id="ARBA00023125"/>
    </source>
</evidence>
<dbReference type="Pfam" id="PF00155">
    <property type="entry name" value="Aminotran_1_2"/>
    <property type="match status" value="1"/>
</dbReference>
<evidence type="ECO:0000256" key="1">
    <source>
        <dbReference type="ARBA" id="ARBA00005384"/>
    </source>
</evidence>
<feature type="region of interest" description="Disordered" evidence="6">
    <location>
        <begin position="87"/>
        <end position="108"/>
    </location>
</feature>
<dbReference type="PANTHER" id="PTHR46577">
    <property type="entry name" value="HTH-TYPE TRANSCRIPTIONAL REGULATORY PROTEIN GABR"/>
    <property type="match status" value="1"/>
</dbReference>
<protein>
    <submittedName>
        <fullName evidence="8">Transcriptional regulator</fullName>
    </submittedName>
</protein>
<keyword evidence="5" id="KW-0804">Transcription</keyword>
<dbReference type="GO" id="GO:0030170">
    <property type="term" value="F:pyridoxal phosphate binding"/>
    <property type="evidence" value="ECO:0007669"/>
    <property type="project" value="InterPro"/>
</dbReference>
<dbReference type="AlphaFoldDB" id="A0A266LU82"/>
<dbReference type="GO" id="GO:0003700">
    <property type="term" value="F:DNA-binding transcription factor activity"/>
    <property type="evidence" value="ECO:0007669"/>
    <property type="project" value="InterPro"/>
</dbReference>
<dbReference type="InterPro" id="IPR004839">
    <property type="entry name" value="Aminotransferase_I/II_large"/>
</dbReference>
<dbReference type="PANTHER" id="PTHR46577:SF1">
    <property type="entry name" value="HTH-TYPE TRANSCRIPTIONAL REGULATORY PROTEIN GABR"/>
    <property type="match status" value="1"/>
</dbReference>
<dbReference type="SUPFAM" id="SSF46785">
    <property type="entry name" value="Winged helix' DNA-binding domain"/>
    <property type="match status" value="1"/>
</dbReference>
<dbReference type="SUPFAM" id="SSF53383">
    <property type="entry name" value="PLP-dependent transferases"/>
    <property type="match status" value="1"/>
</dbReference>
<keyword evidence="2" id="KW-0663">Pyridoxal phosphate</keyword>
<name>A0A266LU82_PSEFR</name>
<dbReference type="InterPro" id="IPR036388">
    <property type="entry name" value="WH-like_DNA-bd_sf"/>
</dbReference>
<dbReference type="InterPro" id="IPR036390">
    <property type="entry name" value="WH_DNA-bd_sf"/>
</dbReference>
<dbReference type="Pfam" id="PF00392">
    <property type="entry name" value="GntR"/>
    <property type="match status" value="1"/>
</dbReference>
<proteinExistence type="inferred from homology"/>
<organism evidence="8 9">
    <name type="scientific">Pseudomonas fragi</name>
    <dbReference type="NCBI Taxonomy" id="296"/>
    <lineage>
        <taxon>Bacteria</taxon>
        <taxon>Pseudomonadati</taxon>
        <taxon>Pseudomonadota</taxon>
        <taxon>Gammaproteobacteria</taxon>
        <taxon>Pseudomonadales</taxon>
        <taxon>Pseudomonadaceae</taxon>
        <taxon>Pseudomonas</taxon>
    </lineage>
</organism>
<dbReference type="InterPro" id="IPR015424">
    <property type="entry name" value="PyrdxlP-dep_Trfase"/>
</dbReference>
<dbReference type="RefSeq" id="WP_095029915.1">
    <property type="nucleotide sequence ID" value="NZ_NQKL01000011.1"/>
</dbReference>
<dbReference type="Proteomes" id="UP000216113">
    <property type="component" value="Unassembled WGS sequence"/>
</dbReference>
<sequence length="504" mass="56351">MKSPGGRLLTGITLDRASPTPLYRQLYLQIRQQILAGRLQGGTRLPSTRTLCKEQSLSRITILNAFDQLIAEGFLESRPGAGTYVGAEWESREATPDEQPKPPRLSSLSQSVLSLRSDHFSGITYEAWEPNCPTSFLPSQGAFDAFPMHVWKRLMNRHLCQPTKAILGYGEVKGLLRLREAIAEYVYDARGIECEAGQVVIVSGAQQAFNLLGMLLLDPQDSIWMEDPGHIAARIALQAQGCRVVPLRIDDQGIDVQQGLRECPEARLAFTTPSRQHPLGTTMSYARRQELIEWADRGNRWIIEDDCDSEFTYGARPLPALYAMDQWARVIYVGTFSKVLYPSLRLGYVILPHALVEPFCAMRAVMDRSPSTQLQAVTADFIREGHFLGHIRRMRALYQARQQCLLNALQQRLGNFMQLKPVSAGMHFIGWLAPELDDAAIAKELANHQIHTYALSDYCVQRYLPPGLLIGFAGTPVEQAEEKVEALAQALLNMGHSLQSGHKN</sequence>
<dbReference type="InterPro" id="IPR000524">
    <property type="entry name" value="Tscrpt_reg_HTH_GntR"/>
</dbReference>
<gene>
    <name evidence="8" type="ORF">CJF43_15250</name>
</gene>
<comment type="caution">
    <text evidence="8">The sequence shown here is derived from an EMBL/GenBank/DDBJ whole genome shotgun (WGS) entry which is preliminary data.</text>
</comment>
<dbReference type="PROSITE" id="PS50949">
    <property type="entry name" value="HTH_GNTR"/>
    <property type="match status" value="1"/>
</dbReference>
<reference evidence="8 9" key="1">
    <citation type="submission" date="2017-08" db="EMBL/GenBank/DDBJ databases">
        <title>Genomic and metabolic characterisation of spoilage-associated Pseudomonas species.</title>
        <authorList>
            <person name="Stanborough T."/>
            <person name="Fegan N."/>
            <person name="Powell S.M."/>
            <person name="Singh T."/>
            <person name="Tamplin M.L."/>
            <person name="Chandry P.S."/>
        </authorList>
    </citation>
    <scope>NUCLEOTIDE SEQUENCE [LARGE SCALE GENOMIC DNA]</scope>
    <source>
        <strain evidence="8 9">F1820</strain>
    </source>
</reference>
<dbReference type="InterPro" id="IPR015421">
    <property type="entry name" value="PyrdxlP-dep_Trfase_major"/>
</dbReference>